<name>A0A0F9BPX7_9ZZZZ</name>
<dbReference type="AlphaFoldDB" id="A0A0F9BPX7"/>
<reference evidence="1" key="1">
    <citation type="journal article" date="2015" name="Nature">
        <title>Complex archaea that bridge the gap between prokaryotes and eukaryotes.</title>
        <authorList>
            <person name="Spang A."/>
            <person name="Saw J.H."/>
            <person name="Jorgensen S.L."/>
            <person name="Zaremba-Niedzwiedzka K."/>
            <person name="Martijn J."/>
            <person name="Lind A.E."/>
            <person name="van Eijk R."/>
            <person name="Schleper C."/>
            <person name="Guy L."/>
            <person name="Ettema T.J."/>
        </authorList>
    </citation>
    <scope>NUCLEOTIDE SEQUENCE</scope>
</reference>
<dbReference type="EMBL" id="LAZR01039874">
    <property type="protein sequence ID" value="KKL15912.1"/>
    <property type="molecule type" value="Genomic_DNA"/>
</dbReference>
<gene>
    <name evidence="1" type="ORF">LCGC14_2500810</name>
</gene>
<organism evidence="1">
    <name type="scientific">marine sediment metagenome</name>
    <dbReference type="NCBI Taxonomy" id="412755"/>
    <lineage>
        <taxon>unclassified sequences</taxon>
        <taxon>metagenomes</taxon>
        <taxon>ecological metagenomes</taxon>
    </lineage>
</organism>
<sequence>MTTRQHTAQERARAMIGQLTQKEREKMFWALTPSPWQRGIYKTIKFLFGKEAVIKLVQKQRLLWPRRRA</sequence>
<evidence type="ECO:0000313" key="1">
    <source>
        <dbReference type="EMBL" id="KKL15912.1"/>
    </source>
</evidence>
<protein>
    <submittedName>
        <fullName evidence="1">Uncharacterized protein</fullName>
    </submittedName>
</protein>
<proteinExistence type="predicted"/>
<accession>A0A0F9BPX7</accession>
<comment type="caution">
    <text evidence="1">The sequence shown here is derived from an EMBL/GenBank/DDBJ whole genome shotgun (WGS) entry which is preliminary data.</text>
</comment>